<gene>
    <name evidence="2" type="ORF">ACFFRI_03995</name>
</gene>
<reference evidence="2 3" key="1">
    <citation type="submission" date="2024-09" db="EMBL/GenBank/DDBJ databases">
        <authorList>
            <person name="Sun Q."/>
            <person name="Mori K."/>
        </authorList>
    </citation>
    <scope>NUCLEOTIDE SEQUENCE [LARGE SCALE GENOMIC DNA]</scope>
    <source>
        <strain evidence="2 3">JCM 9626</strain>
    </source>
</reference>
<dbReference type="Pfam" id="PF07045">
    <property type="entry name" value="DUF1330"/>
    <property type="match status" value="1"/>
</dbReference>
<dbReference type="PANTHER" id="PTHR41521">
    <property type="match status" value="1"/>
</dbReference>
<keyword evidence="3" id="KW-1185">Reference proteome</keyword>
<dbReference type="Gene3D" id="3.30.70.100">
    <property type="match status" value="1"/>
</dbReference>
<sequence>MTAYWISTYVEVTDDAKLQAYAALALPALTGAGGTFLARSLPSAVFEAGQETRTVLIEFPSVEAAVAAHDSAAYQEALAALGDGAVRDIRIVDAAG</sequence>
<organism evidence="2 3">
    <name type="scientific">Nocardioides plantarum</name>
    <dbReference type="NCBI Taxonomy" id="29299"/>
    <lineage>
        <taxon>Bacteria</taxon>
        <taxon>Bacillati</taxon>
        <taxon>Actinomycetota</taxon>
        <taxon>Actinomycetes</taxon>
        <taxon>Propionibacteriales</taxon>
        <taxon>Nocardioidaceae</taxon>
        <taxon>Nocardioides</taxon>
    </lineage>
</organism>
<dbReference type="InterPro" id="IPR011008">
    <property type="entry name" value="Dimeric_a/b-barrel"/>
</dbReference>
<protein>
    <submittedName>
        <fullName evidence="2">DUF1330 domain-containing protein</fullName>
    </submittedName>
</protein>
<dbReference type="Proteomes" id="UP001589750">
    <property type="component" value="Unassembled WGS sequence"/>
</dbReference>
<accession>A0ABV5K623</accession>
<evidence type="ECO:0000313" key="2">
    <source>
        <dbReference type="EMBL" id="MFB9312198.1"/>
    </source>
</evidence>
<dbReference type="PANTHER" id="PTHR41521:SF4">
    <property type="entry name" value="BLR0684 PROTEIN"/>
    <property type="match status" value="1"/>
</dbReference>
<feature type="domain" description="DUF1330" evidence="1">
    <location>
        <begin position="2"/>
        <end position="94"/>
    </location>
</feature>
<dbReference type="InterPro" id="IPR010753">
    <property type="entry name" value="DUF1330"/>
</dbReference>
<dbReference type="SUPFAM" id="SSF54909">
    <property type="entry name" value="Dimeric alpha+beta barrel"/>
    <property type="match status" value="1"/>
</dbReference>
<proteinExistence type="predicted"/>
<evidence type="ECO:0000259" key="1">
    <source>
        <dbReference type="Pfam" id="PF07045"/>
    </source>
</evidence>
<dbReference type="RefSeq" id="WP_140010539.1">
    <property type="nucleotide sequence ID" value="NZ_JBHMDG010000004.1"/>
</dbReference>
<evidence type="ECO:0000313" key="3">
    <source>
        <dbReference type="Proteomes" id="UP001589750"/>
    </source>
</evidence>
<comment type="caution">
    <text evidence="2">The sequence shown here is derived from an EMBL/GenBank/DDBJ whole genome shotgun (WGS) entry which is preliminary data.</text>
</comment>
<dbReference type="EMBL" id="JBHMDG010000004">
    <property type="protein sequence ID" value="MFB9312198.1"/>
    <property type="molecule type" value="Genomic_DNA"/>
</dbReference>
<name>A0ABV5K623_9ACTN</name>